<reference evidence="2 3" key="1">
    <citation type="submission" date="2020-08" db="EMBL/GenBank/DDBJ databases">
        <title>Genome sequencing of Purple Non-Sulfur Bacteria from various extreme environments.</title>
        <authorList>
            <person name="Mayer M."/>
        </authorList>
    </citation>
    <scope>NUCLEOTIDE SEQUENCE [LARGE SCALE GENOMIC DNA]</scope>
    <source>
        <strain evidence="2 3">JA131</strain>
    </source>
</reference>
<feature type="region of interest" description="Disordered" evidence="1">
    <location>
        <begin position="33"/>
        <end position="52"/>
    </location>
</feature>
<keyword evidence="3" id="KW-1185">Reference proteome</keyword>
<accession>A0A7W6RAS9</accession>
<feature type="region of interest" description="Disordered" evidence="1">
    <location>
        <begin position="1"/>
        <end position="22"/>
    </location>
</feature>
<comment type="caution">
    <text evidence="2">The sequence shown here is derived from an EMBL/GenBank/DDBJ whole genome shotgun (WGS) entry which is preliminary data.</text>
</comment>
<feature type="compositionally biased region" description="Basic and acidic residues" evidence="1">
    <location>
        <begin position="1"/>
        <end position="15"/>
    </location>
</feature>
<gene>
    <name evidence="2" type="ORF">GGD89_000668</name>
</gene>
<protein>
    <submittedName>
        <fullName evidence="2">Uncharacterized protein</fullName>
    </submittedName>
</protein>
<dbReference type="Proteomes" id="UP000554286">
    <property type="component" value="Unassembled WGS sequence"/>
</dbReference>
<organism evidence="2 3">
    <name type="scientific">Roseospira visakhapatnamensis</name>
    <dbReference type="NCBI Taxonomy" id="390880"/>
    <lineage>
        <taxon>Bacteria</taxon>
        <taxon>Pseudomonadati</taxon>
        <taxon>Pseudomonadota</taxon>
        <taxon>Alphaproteobacteria</taxon>
        <taxon>Rhodospirillales</taxon>
        <taxon>Rhodospirillaceae</taxon>
        <taxon>Roseospira</taxon>
    </lineage>
</organism>
<proteinExistence type="predicted"/>
<name>A0A7W6RAS9_9PROT</name>
<dbReference type="AlphaFoldDB" id="A0A7W6RAS9"/>
<dbReference type="EMBL" id="JACIGK010000003">
    <property type="protein sequence ID" value="MBB4265057.1"/>
    <property type="molecule type" value="Genomic_DNA"/>
</dbReference>
<evidence type="ECO:0000313" key="2">
    <source>
        <dbReference type="EMBL" id="MBB4265057.1"/>
    </source>
</evidence>
<sequence length="97" mass="10338">MTRMGRLDSDPDPRLGAHYPVRPARGHAGRVVLGHPGLPCDQPRAGAMPVAGIDPHRMPIHKTAAPPPIPWICFDRPVNDPAAVMPIVPAPIEGAHT</sequence>
<evidence type="ECO:0000313" key="3">
    <source>
        <dbReference type="Proteomes" id="UP000554286"/>
    </source>
</evidence>
<evidence type="ECO:0000256" key="1">
    <source>
        <dbReference type="SAM" id="MobiDB-lite"/>
    </source>
</evidence>